<evidence type="ECO:0000313" key="6">
    <source>
        <dbReference type="Proteomes" id="UP000239001"/>
    </source>
</evidence>
<keyword evidence="5" id="KW-0813">Transport</keyword>
<dbReference type="Pfam" id="PF02080">
    <property type="entry name" value="TrkA_C"/>
    <property type="match status" value="1"/>
</dbReference>
<keyword evidence="5" id="KW-0406">Ion transport</keyword>
<dbReference type="GO" id="GO:0005886">
    <property type="term" value="C:plasma membrane"/>
    <property type="evidence" value="ECO:0007669"/>
    <property type="project" value="UniProtKB-SubCell"/>
</dbReference>
<dbReference type="GO" id="GO:0006813">
    <property type="term" value="P:potassium ion transport"/>
    <property type="evidence" value="ECO:0007669"/>
    <property type="project" value="InterPro"/>
</dbReference>
<dbReference type="InterPro" id="IPR036721">
    <property type="entry name" value="RCK_C_sf"/>
</dbReference>
<evidence type="ECO:0000259" key="4">
    <source>
        <dbReference type="PROSITE" id="PS51202"/>
    </source>
</evidence>
<dbReference type="InterPro" id="IPR006037">
    <property type="entry name" value="RCK_C"/>
</dbReference>
<dbReference type="SUPFAM" id="SSF116726">
    <property type="entry name" value="TrkA C-terminal domain-like"/>
    <property type="match status" value="1"/>
</dbReference>
<dbReference type="InterPro" id="IPR050721">
    <property type="entry name" value="Trk_Ktr_HKT_K-transport"/>
</dbReference>
<protein>
    <submittedName>
        <fullName evidence="5">Potassium channel protein</fullName>
    </submittedName>
</protein>
<dbReference type="EMBL" id="PXOH01000044">
    <property type="protein sequence ID" value="PSF31380.1"/>
    <property type="molecule type" value="Genomic_DNA"/>
</dbReference>
<comment type="subcellular location">
    <subcellularLocation>
        <location evidence="1">Cell membrane</location>
        <topology evidence="1">Multi-pass membrane protein</topology>
    </subcellularLocation>
</comment>
<evidence type="ECO:0000313" key="5">
    <source>
        <dbReference type="EMBL" id="PSF31380.1"/>
    </source>
</evidence>
<feature type="domain" description="RCK N-terminal" evidence="3">
    <location>
        <begin position="108"/>
        <end position="225"/>
    </location>
</feature>
<name>A0A2T1LRL8_9CHRO</name>
<dbReference type="PANTHER" id="PTHR43833">
    <property type="entry name" value="POTASSIUM CHANNEL PROTEIN 2-RELATED-RELATED"/>
    <property type="match status" value="1"/>
</dbReference>
<feature type="transmembrane region" description="Helical" evidence="2">
    <location>
        <begin position="12"/>
        <end position="31"/>
    </location>
</feature>
<proteinExistence type="predicted"/>
<keyword evidence="2" id="KW-1133">Transmembrane helix</keyword>
<keyword evidence="5" id="KW-0407">Ion channel</keyword>
<dbReference type="Gene3D" id="1.10.287.70">
    <property type="match status" value="1"/>
</dbReference>
<dbReference type="Gene3D" id="3.30.70.1450">
    <property type="entry name" value="Regulator of K+ conductance, C-terminal domain"/>
    <property type="match status" value="1"/>
</dbReference>
<organism evidence="5 6">
    <name type="scientific">Aphanothece hegewaldii CCALA 016</name>
    <dbReference type="NCBI Taxonomy" id="2107694"/>
    <lineage>
        <taxon>Bacteria</taxon>
        <taxon>Bacillati</taxon>
        <taxon>Cyanobacteriota</taxon>
        <taxon>Cyanophyceae</taxon>
        <taxon>Oscillatoriophycideae</taxon>
        <taxon>Chroococcales</taxon>
        <taxon>Aphanothecaceae</taxon>
        <taxon>Aphanothece</taxon>
    </lineage>
</organism>
<dbReference type="InterPro" id="IPR013099">
    <property type="entry name" value="K_chnl_dom"/>
</dbReference>
<dbReference type="InterPro" id="IPR036291">
    <property type="entry name" value="NAD(P)-bd_dom_sf"/>
</dbReference>
<dbReference type="RefSeq" id="WP_106459183.1">
    <property type="nucleotide sequence ID" value="NZ_PXOH01000044.1"/>
</dbReference>
<gene>
    <name evidence="5" type="ORF">C7H19_22640</name>
</gene>
<keyword evidence="6" id="KW-1185">Reference proteome</keyword>
<comment type="caution">
    <text evidence="5">The sequence shown here is derived from an EMBL/GenBank/DDBJ whole genome shotgun (WGS) entry which is preliminary data.</text>
</comment>
<keyword evidence="2" id="KW-0812">Transmembrane</keyword>
<reference evidence="5 6" key="1">
    <citation type="submission" date="2018-03" db="EMBL/GenBank/DDBJ databases">
        <title>The ancient ancestry and fast evolution of plastids.</title>
        <authorList>
            <person name="Moore K.R."/>
            <person name="Magnabosco C."/>
            <person name="Momper L."/>
            <person name="Gold D.A."/>
            <person name="Bosak T."/>
            <person name="Fournier G.P."/>
        </authorList>
    </citation>
    <scope>NUCLEOTIDE SEQUENCE [LARGE SCALE GENOMIC DNA]</scope>
    <source>
        <strain evidence="5 6">CCALA 016</strain>
    </source>
</reference>
<dbReference type="GO" id="GO:0008324">
    <property type="term" value="F:monoatomic cation transmembrane transporter activity"/>
    <property type="evidence" value="ECO:0007669"/>
    <property type="project" value="InterPro"/>
</dbReference>
<feature type="domain" description="RCK C-terminal" evidence="4">
    <location>
        <begin position="254"/>
        <end position="340"/>
    </location>
</feature>
<evidence type="ECO:0000256" key="1">
    <source>
        <dbReference type="ARBA" id="ARBA00004651"/>
    </source>
</evidence>
<dbReference type="OrthoDB" id="9785285at2"/>
<dbReference type="Gene3D" id="3.40.50.720">
    <property type="entry name" value="NAD(P)-binding Rossmann-like Domain"/>
    <property type="match status" value="1"/>
</dbReference>
<dbReference type="SUPFAM" id="SSF51735">
    <property type="entry name" value="NAD(P)-binding Rossmann-fold domains"/>
    <property type="match status" value="1"/>
</dbReference>
<dbReference type="Proteomes" id="UP000239001">
    <property type="component" value="Unassembled WGS sequence"/>
</dbReference>
<dbReference type="Pfam" id="PF02254">
    <property type="entry name" value="TrkA_N"/>
    <property type="match status" value="1"/>
</dbReference>
<dbReference type="PROSITE" id="PS51202">
    <property type="entry name" value="RCK_C"/>
    <property type="match status" value="1"/>
</dbReference>
<feature type="transmembrane region" description="Helical" evidence="2">
    <location>
        <begin position="62"/>
        <end position="83"/>
    </location>
</feature>
<evidence type="ECO:0000259" key="3">
    <source>
        <dbReference type="PROSITE" id="PS51201"/>
    </source>
</evidence>
<sequence>MLSSLQRTALGIIFFLATVVGATVGYMLYGWNFLDSFYQVIITVFGVGFGEIRPINTPGLRILTILVIICGTSSAVYAVGGFFQMITEGQINKALASRRMNREIESLRDHVIICGYGRLGQILARKLQESQQPFVVIDNNSDRILQAEEKGYLILEGNAADENILHTAGIQKARYLTTVLPDDALNVFITLTARELNSNLIIIARGELPSTEKKLKLAGANQVILPATIGAERMAQMITHPAAIDFLDEAEGRRNLNELLAQIDLKLEELSITLNSPFVNRPISEMEIGGQGAFVIVAIRQLDGKTVLHPSHSFILQDGDTVILLGHEGDLPQFARRFSMKRTGLTYRGTTF</sequence>
<reference evidence="5 6" key="2">
    <citation type="submission" date="2018-03" db="EMBL/GenBank/DDBJ databases">
        <authorList>
            <person name="Keele B.F."/>
        </authorList>
    </citation>
    <scope>NUCLEOTIDE SEQUENCE [LARGE SCALE GENOMIC DNA]</scope>
    <source>
        <strain evidence="5 6">CCALA 016</strain>
    </source>
</reference>
<feature type="transmembrane region" description="Helical" evidence="2">
    <location>
        <begin position="37"/>
        <end position="55"/>
    </location>
</feature>
<accession>A0A2T1LRL8</accession>
<keyword evidence="2" id="KW-0472">Membrane</keyword>
<dbReference type="PROSITE" id="PS51201">
    <property type="entry name" value="RCK_N"/>
    <property type="match status" value="1"/>
</dbReference>
<dbReference type="AlphaFoldDB" id="A0A2T1LRL8"/>
<dbReference type="SUPFAM" id="SSF81324">
    <property type="entry name" value="Voltage-gated potassium channels"/>
    <property type="match status" value="1"/>
</dbReference>
<dbReference type="Pfam" id="PF07885">
    <property type="entry name" value="Ion_trans_2"/>
    <property type="match status" value="1"/>
</dbReference>
<evidence type="ECO:0000256" key="2">
    <source>
        <dbReference type="SAM" id="Phobius"/>
    </source>
</evidence>
<dbReference type="InterPro" id="IPR003148">
    <property type="entry name" value="RCK_N"/>
</dbReference>
<dbReference type="PANTHER" id="PTHR43833:SF9">
    <property type="entry name" value="POTASSIUM CHANNEL PROTEIN YUGO-RELATED"/>
    <property type="match status" value="1"/>
</dbReference>